<proteinExistence type="predicted"/>
<feature type="transmembrane region" description="Helical" evidence="1">
    <location>
        <begin position="89"/>
        <end position="108"/>
    </location>
</feature>
<feature type="transmembrane region" description="Helical" evidence="1">
    <location>
        <begin position="195"/>
        <end position="214"/>
    </location>
</feature>
<keyword evidence="1" id="KW-0812">Transmembrane</keyword>
<feature type="transmembrane region" description="Helical" evidence="1">
    <location>
        <begin position="59"/>
        <end position="83"/>
    </location>
</feature>
<dbReference type="EMBL" id="VFPN01000001">
    <property type="protein sequence ID" value="TQM65501.1"/>
    <property type="molecule type" value="Genomic_DNA"/>
</dbReference>
<dbReference type="PANTHER" id="PTHR36844:SF1">
    <property type="entry name" value="PROTEASE PRSW"/>
    <property type="match status" value="1"/>
</dbReference>
<feature type="transmembrane region" description="Helical" evidence="1">
    <location>
        <begin position="263"/>
        <end position="281"/>
    </location>
</feature>
<feature type="transmembrane region" description="Helical" evidence="1">
    <location>
        <begin position="163"/>
        <end position="183"/>
    </location>
</feature>
<dbReference type="Proteomes" id="UP000318331">
    <property type="component" value="Unassembled WGS sequence"/>
</dbReference>
<dbReference type="GO" id="GO:0008233">
    <property type="term" value="F:peptidase activity"/>
    <property type="evidence" value="ECO:0007669"/>
    <property type="project" value="InterPro"/>
</dbReference>
<feature type="transmembrane region" description="Helical" evidence="1">
    <location>
        <begin position="120"/>
        <end position="143"/>
    </location>
</feature>
<accession>A0A543I4L9</accession>
<feature type="transmembrane region" description="Helical" evidence="1">
    <location>
        <begin position="287"/>
        <end position="311"/>
    </location>
</feature>
<evidence type="ECO:0000313" key="3">
    <source>
        <dbReference type="Proteomes" id="UP000318331"/>
    </source>
</evidence>
<feature type="transmembrane region" description="Helical" evidence="1">
    <location>
        <begin position="234"/>
        <end position="256"/>
    </location>
</feature>
<reference evidence="2 3" key="1">
    <citation type="submission" date="2019-06" db="EMBL/GenBank/DDBJ databases">
        <title>Sequencing the genomes of 1000 actinobacteria strains.</title>
        <authorList>
            <person name="Klenk H.-P."/>
        </authorList>
    </citation>
    <scope>NUCLEOTIDE SEQUENCE [LARGE SCALE GENOMIC DNA]</scope>
    <source>
        <strain evidence="2 3">DSM 18031</strain>
    </source>
</reference>
<name>A0A543I4L9_9MICO</name>
<evidence type="ECO:0000313" key="2">
    <source>
        <dbReference type="EMBL" id="TQM65501.1"/>
    </source>
</evidence>
<protein>
    <submittedName>
        <fullName evidence="2">RsiW-degrading membrane proteinase PrsW (M82 family)</fullName>
    </submittedName>
</protein>
<comment type="caution">
    <text evidence="2">The sequence shown here is derived from an EMBL/GenBank/DDBJ whole genome shotgun (WGS) entry which is preliminary data.</text>
</comment>
<keyword evidence="1" id="KW-0472">Membrane</keyword>
<dbReference type="AlphaFoldDB" id="A0A543I4L9"/>
<sequence length="411" mass="44547">MWLVSYNHYQSQPSSYRPTVAGASGPVQPGESRFIDQPVQAPVHLQAAPATAPMSSPAVTWLAVVVVGLVALVFLSILALMGASIGPEAAFLCAVLALIPLAIVLCAVRWIDRWEPEPRLAMLFAFLWGAGASVAMALLVDLIVQVSSVVFDVETGEFVGAVFQAPVVEEMSKGLGILVVVLVWRKTFDGVVDGLVYGITIAAGFAFTENILYFGEAYLAADASLTTTFVMRGLLSPFAHAMFTACTGFAVGFAASRGGGVRVLGYFLAGLSVAILLHALWNGSTYIDFFLLYVVVQMPLFALSIFIVFYVRQRERMLTERRLGEYAAVGWFTPEEVWLLATRPGRRQARAWARGRGGQKQRLMGQLIRDSTRLAYTRQRIATGRDMASSVALERELLGRVTGVRAELAAG</sequence>
<dbReference type="InterPro" id="IPR026898">
    <property type="entry name" value="PrsW"/>
</dbReference>
<evidence type="ECO:0000256" key="1">
    <source>
        <dbReference type="SAM" id="Phobius"/>
    </source>
</evidence>
<organism evidence="2 3">
    <name type="scientific">Klugiella xanthotipulae</name>
    <dbReference type="NCBI Taxonomy" id="244735"/>
    <lineage>
        <taxon>Bacteria</taxon>
        <taxon>Bacillati</taxon>
        <taxon>Actinomycetota</taxon>
        <taxon>Actinomycetes</taxon>
        <taxon>Micrococcales</taxon>
        <taxon>Microbacteriaceae</taxon>
        <taxon>Klugiella</taxon>
    </lineage>
</organism>
<keyword evidence="3" id="KW-1185">Reference proteome</keyword>
<gene>
    <name evidence="2" type="ORF">FB466_0305</name>
</gene>
<dbReference type="Pfam" id="PF13367">
    <property type="entry name" value="PrsW-protease"/>
    <property type="match status" value="1"/>
</dbReference>
<keyword evidence="1" id="KW-1133">Transmembrane helix</keyword>
<dbReference type="PANTHER" id="PTHR36844">
    <property type="entry name" value="PROTEASE PRSW"/>
    <property type="match status" value="1"/>
</dbReference>